<comment type="similarity">
    <text evidence="3 7">Belongs to the MoeA family.</text>
</comment>
<dbReference type="Pfam" id="PF03453">
    <property type="entry name" value="MoeA_N"/>
    <property type="match status" value="1"/>
</dbReference>
<proteinExistence type="inferred from homology"/>
<keyword evidence="5 7" id="KW-0501">Molybdenum cofactor biosynthesis</keyword>
<dbReference type="Proteomes" id="UP000581206">
    <property type="component" value="Unassembled WGS sequence"/>
</dbReference>
<comment type="caution">
    <text evidence="9">The sequence shown here is derived from an EMBL/GenBank/DDBJ whole genome shotgun (WGS) entry which is preliminary data.</text>
</comment>
<keyword evidence="7" id="KW-0460">Magnesium</keyword>
<dbReference type="GO" id="GO:0005829">
    <property type="term" value="C:cytosol"/>
    <property type="evidence" value="ECO:0007669"/>
    <property type="project" value="TreeGrafter"/>
</dbReference>
<dbReference type="EMBL" id="JAAXOX010000001">
    <property type="protein sequence ID" value="NKY21653.1"/>
    <property type="molecule type" value="Genomic_DNA"/>
</dbReference>
<dbReference type="NCBIfam" id="NF045515">
    <property type="entry name" value="Glp_gephyrin"/>
    <property type="match status" value="1"/>
</dbReference>
<dbReference type="InterPro" id="IPR038987">
    <property type="entry name" value="MoeA-like"/>
</dbReference>
<keyword evidence="4 7" id="KW-0500">Molybdenum</keyword>
<evidence type="ECO:0000256" key="3">
    <source>
        <dbReference type="ARBA" id="ARBA00010763"/>
    </source>
</evidence>
<dbReference type="AlphaFoldDB" id="A0A7X6QY15"/>
<keyword evidence="7 9" id="KW-0808">Transferase</keyword>
<dbReference type="GO" id="GO:0046872">
    <property type="term" value="F:metal ion binding"/>
    <property type="evidence" value="ECO:0007669"/>
    <property type="project" value="UniProtKB-UniRule"/>
</dbReference>
<accession>A0A7X6QY15</accession>
<dbReference type="GO" id="GO:0006777">
    <property type="term" value="P:Mo-molybdopterin cofactor biosynthetic process"/>
    <property type="evidence" value="ECO:0007669"/>
    <property type="project" value="UniProtKB-UniRule"/>
</dbReference>
<comment type="pathway">
    <text evidence="2 7">Cofactor biosynthesis; molybdopterin biosynthesis.</text>
</comment>
<evidence type="ECO:0000256" key="5">
    <source>
        <dbReference type="ARBA" id="ARBA00023150"/>
    </source>
</evidence>
<dbReference type="InterPro" id="IPR036425">
    <property type="entry name" value="MoaB/Mog-like_dom_sf"/>
</dbReference>
<dbReference type="EC" id="2.10.1.1" evidence="7"/>
<comment type="catalytic activity">
    <reaction evidence="6">
        <text>adenylyl-molybdopterin + molybdate = Mo-molybdopterin + AMP + H(+)</text>
        <dbReference type="Rhea" id="RHEA:35047"/>
        <dbReference type="ChEBI" id="CHEBI:15378"/>
        <dbReference type="ChEBI" id="CHEBI:36264"/>
        <dbReference type="ChEBI" id="CHEBI:62727"/>
        <dbReference type="ChEBI" id="CHEBI:71302"/>
        <dbReference type="ChEBI" id="CHEBI:456215"/>
        <dbReference type="EC" id="2.10.1.1"/>
    </reaction>
</comment>
<name>A0A7X6QY15_9CELL</name>
<dbReference type="PANTHER" id="PTHR10192:SF5">
    <property type="entry name" value="GEPHYRIN"/>
    <property type="match status" value="1"/>
</dbReference>
<evidence type="ECO:0000256" key="2">
    <source>
        <dbReference type="ARBA" id="ARBA00005046"/>
    </source>
</evidence>
<dbReference type="Gene3D" id="3.90.105.10">
    <property type="entry name" value="Molybdopterin biosynthesis moea protein, domain 2"/>
    <property type="match status" value="1"/>
</dbReference>
<dbReference type="RefSeq" id="WP_168628714.1">
    <property type="nucleotide sequence ID" value="NZ_BONL01000009.1"/>
</dbReference>
<dbReference type="PANTHER" id="PTHR10192">
    <property type="entry name" value="MOLYBDOPTERIN BIOSYNTHESIS PROTEIN"/>
    <property type="match status" value="1"/>
</dbReference>
<dbReference type="InterPro" id="IPR005110">
    <property type="entry name" value="MoeA_linker/N"/>
</dbReference>
<dbReference type="InterPro" id="IPR001453">
    <property type="entry name" value="MoaB/Mog_dom"/>
</dbReference>
<comment type="cofactor">
    <cofactor evidence="7">
        <name>Mg(2+)</name>
        <dbReference type="ChEBI" id="CHEBI:18420"/>
    </cofactor>
</comment>
<dbReference type="UniPathway" id="UPA00344"/>
<reference evidence="9 10" key="1">
    <citation type="submission" date="2020-04" db="EMBL/GenBank/DDBJ databases">
        <title>MicrobeNet Type strains.</title>
        <authorList>
            <person name="Nicholson A.C."/>
        </authorList>
    </citation>
    <scope>NUCLEOTIDE SEQUENCE [LARGE SCALE GENOMIC DNA]</scope>
    <source>
        <strain evidence="9 10">ATCC BAA-788</strain>
    </source>
</reference>
<dbReference type="GO" id="GO:0061599">
    <property type="term" value="F:molybdopterin molybdotransferase activity"/>
    <property type="evidence" value="ECO:0007669"/>
    <property type="project" value="UniProtKB-UniRule"/>
</dbReference>
<dbReference type="Gene3D" id="2.40.340.10">
    <property type="entry name" value="MoeA, C-terminal, domain IV"/>
    <property type="match status" value="1"/>
</dbReference>
<dbReference type="Gene3D" id="3.40.980.10">
    <property type="entry name" value="MoaB/Mog-like domain"/>
    <property type="match status" value="1"/>
</dbReference>
<dbReference type="Gene3D" id="2.170.190.11">
    <property type="entry name" value="Molybdopterin biosynthesis moea protein, domain 3"/>
    <property type="match status" value="1"/>
</dbReference>
<keyword evidence="7" id="KW-0479">Metal-binding</keyword>
<dbReference type="SUPFAM" id="SSF63867">
    <property type="entry name" value="MoeA C-terminal domain-like"/>
    <property type="match status" value="1"/>
</dbReference>
<dbReference type="Pfam" id="PF00994">
    <property type="entry name" value="MoCF_biosynth"/>
    <property type="match status" value="1"/>
</dbReference>
<evidence type="ECO:0000259" key="8">
    <source>
        <dbReference type="SMART" id="SM00852"/>
    </source>
</evidence>
<evidence type="ECO:0000313" key="9">
    <source>
        <dbReference type="EMBL" id="NKY21653.1"/>
    </source>
</evidence>
<dbReference type="SUPFAM" id="SSF53218">
    <property type="entry name" value="Molybdenum cofactor biosynthesis proteins"/>
    <property type="match status" value="1"/>
</dbReference>
<evidence type="ECO:0000256" key="4">
    <source>
        <dbReference type="ARBA" id="ARBA00022505"/>
    </source>
</evidence>
<feature type="domain" description="MoaB/Mog" evidence="8">
    <location>
        <begin position="179"/>
        <end position="317"/>
    </location>
</feature>
<evidence type="ECO:0000256" key="1">
    <source>
        <dbReference type="ARBA" id="ARBA00002901"/>
    </source>
</evidence>
<comment type="function">
    <text evidence="1 7">Catalyzes the insertion of molybdate into adenylated molybdopterin with the concomitant release of AMP.</text>
</comment>
<keyword evidence="10" id="KW-1185">Reference proteome</keyword>
<gene>
    <name evidence="9" type="ORF">HGA03_03130</name>
</gene>
<dbReference type="InterPro" id="IPR005111">
    <property type="entry name" value="MoeA_C_domain_IV"/>
</dbReference>
<organism evidence="9 10">
    <name type="scientific">Cellulomonas denverensis</name>
    <dbReference type="NCBI Taxonomy" id="264297"/>
    <lineage>
        <taxon>Bacteria</taxon>
        <taxon>Bacillati</taxon>
        <taxon>Actinomycetota</taxon>
        <taxon>Actinomycetes</taxon>
        <taxon>Micrococcales</taxon>
        <taxon>Cellulomonadaceae</taxon>
        <taxon>Cellulomonas</taxon>
    </lineage>
</organism>
<dbReference type="SMART" id="SM00852">
    <property type="entry name" value="MoCF_biosynth"/>
    <property type="match status" value="1"/>
</dbReference>
<dbReference type="CDD" id="cd00887">
    <property type="entry name" value="MoeA"/>
    <property type="match status" value="1"/>
</dbReference>
<sequence>MAGFDRTVAEHRAAVLADLHAVAPVSLPIAEARGLVAATPVRAAVALPGFDNAAMDGYAIRLADVTAPGAALPVSGDIPAGSVPAGPLAPGTACRIMTGAPVPDGTEAIVPVEDTDRGTDRVRIDRLPRPGAHLRRRGEDVAEGATVLDAGQLLTPPRIGLLAAVGRPEVLVHPRPRVLVLSTGAELVPAGRPLPPGTIHDANGPMLAAELDRLGAQVLRAPIAGDRPGDLLAALAPALDGGVDLVVTSAGVSAGAYDVVKQDLAGQVEFVRVAMQPGKPQGFGLVGPHHTPVLTLPGNPVSAWVSLQVFVRPALDLLAGRPVIGCPGTTGVLTAPLESPAGREQFLRARTGTGDPLPVTPLGGPGSHLLGSLAHADALVVVPADRITLAAGDSVDVLLPLTPTGSDR</sequence>
<evidence type="ECO:0000313" key="10">
    <source>
        <dbReference type="Proteomes" id="UP000581206"/>
    </source>
</evidence>
<dbReference type="InterPro" id="IPR036135">
    <property type="entry name" value="MoeA_linker/N_sf"/>
</dbReference>
<dbReference type="InterPro" id="IPR036688">
    <property type="entry name" value="MoeA_C_domain_IV_sf"/>
</dbReference>
<evidence type="ECO:0000256" key="6">
    <source>
        <dbReference type="ARBA" id="ARBA00047317"/>
    </source>
</evidence>
<dbReference type="Pfam" id="PF03454">
    <property type="entry name" value="MoeA_C"/>
    <property type="match status" value="1"/>
</dbReference>
<evidence type="ECO:0000256" key="7">
    <source>
        <dbReference type="RuleBase" id="RU365090"/>
    </source>
</evidence>
<dbReference type="SUPFAM" id="SSF63882">
    <property type="entry name" value="MoeA N-terminal region -like"/>
    <property type="match status" value="1"/>
</dbReference>
<protein>
    <recommendedName>
        <fullName evidence="7">Molybdopterin molybdenumtransferase</fullName>
        <ecNumber evidence="7">2.10.1.1</ecNumber>
    </recommendedName>
</protein>